<evidence type="ECO:0000256" key="10">
    <source>
        <dbReference type="ARBA" id="ARBA00023167"/>
    </source>
</evidence>
<dbReference type="PROSITE" id="PS51671">
    <property type="entry name" value="ACT"/>
    <property type="match status" value="1"/>
</dbReference>
<reference evidence="17" key="1">
    <citation type="submission" date="2016-10" db="EMBL/GenBank/DDBJ databases">
        <authorList>
            <person name="Varghese N."/>
            <person name="Submissions S."/>
        </authorList>
    </citation>
    <scope>NUCLEOTIDE SEQUENCE [LARGE SCALE GENOMIC DNA]</scope>
    <source>
        <strain evidence="17">CECT 8338</strain>
    </source>
</reference>
<evidence type="ECO:0000313" key="17">
    <source>
        <dbReference type="Proteomes" id="UP000243924"/>
    </source>
</evidence>
<dbReference type="GO" id="GO:0050661">
    <property type="term" value="F:NADP binding"/>
    <property type="evidence" value="ECO:0007669"/>
    <property type="project" value="InterPro"/>
</dbReference>
<comment type="similarity">
    <text evidence="3 14">Belongs to the homoserine dehydrogenase family.</text>
</comment>
<dbReference type="FunFam" id="3.30.360.10:FF:000005">
    <property type="entry name" value="Homoserine dehydrogenase"/>
    <property type="match status" value="1"/>
</dbReference>
<feature type="domain" description="ACT" evidence="15">
    <location>
        <begin position="353"/>
        <end position="434"/>
    </location>
</feature>
<dbReference type="Pfam" id="PF01842">
    <property type="entry name" value="ACT"/>
    <property type="match status" value="1"/>
</dbReference>
<dbReference type="UniPathway" id="UPA00051">
    <property type="reaction ID" value="UER00465"/>
</dbReference>
<dbReference type="InterPro" id="IPR002912">
    <property type="entry name" value="ACT_dom"/>
</dbReference>
<comment type="pathway">
    <text evidence="2">Amino-acid biosynthesis; L-methionine biosynthesis via de novo pathway; L-homoserine from L-aspartate: step 3/3.</text>
</comment>
<dbReference type="PIRSF" id="PIRSF000098">
    <property type="entry name" value="Homoser_dehydrog"/>
    <property type="match status" value="1"/>
</dbReference>
<dbReference type="AlphaFoldDB" id="A0A1H2EC88"/>
<dbReference type="PANTHER" id="PTHR43331:SF1">
    <property type="entry name" value="HOMOSERINE DEHYDROGENASE"/>
    <property type="match status" value="1"/>
</dbReference>
<evidence type="ECO:0000256" key="2">
    <source>
        <dbReference type="ARBA" id="ARBA00005062"/>
    </source>
</evidence>
<feature type="binding site" evidence="13">
    <location>
        <position position="103"/>
    </location>
    <ligand>
        <name>NADPH</name>
        <dbReference type="ChEBI" id="CHEBI:57783"/>
    </ligand>
</feature>
<dbReference type="SUPFAM" id="SSF51735">
    <property type="entry name" value="NAD(P)-binding Rossmann-fold domains"/>
    <property type="match status" value="1"/>
</dbReference>
<dbReference type="STRING" id="1434072.SAMN05216210_0574"/>
<dbReference type="GO" id="GO:0009088">
    <property type="term" value="P:threonine biosynthetic process"/>
    <property type="evidence" value="ECO:0007669"/>
    <property type="project" value="UniProtKB-UniPathway"/>
</dbReference>
<evidence type="ECO:0000256" key="11">
    <source>
        <dbReference type="ARBA" id="ARBA00049031"/>
    </source>
</evidence>
<dbReference type="FunFam" id="3.30.70.260:FF:000030">
    <property type="entry name" value="Homoserine dehydrogenase"/>
    <property type="match status" value="1"/>
</dbReference>
<dbReference type="InterPro" id="IPR005106">
    <property type="entry name" value="Asp/hSer_DH_NAD-bd"/>
</dbReference>
<dbReference type="Gene3D" id="3.30.70.260">
    <property type="match status" value="1"/>
</dbReference>
<comment type="catalytic activity">
    <reaction evidence="11">
        <text>L-homoserine + NAD(+) = L-aspartate 4-semialdehyde + NADH + H(+)</text>
        <dbReference type="Rhea" id="RHEA:15757"/>
        <dbReference type="ChEBI" id="CHEBI:15378"/>
        <dbReference type="ChEBI" id="CHEBI:57476"/>
        <dbReference type="ChEBI" id="CHEBI:57540"/>
        <dbReference type="ChEBI" id="CHEBI:57945"/>
        <dbReference type="ChEBI" id="CHEBI:537519"/>
        <dbReference type="EC" id="1.1.1.3"/>
    </reaction>
    <physiologicalReaction direction="right-to-left" evidence="11">
        <dbReference type="Rhea" id="RHEA:15759"/>
    </physiologicalReaction>
</comment>
<dbReference type="Gene3D" id="3.30.360.10">
    <property type="entry name" value="Dihydrodipicolinate Reductase, domain 2"/>
    <property type="match status" value="1"/>
</dbReference>
<name>A0A1H2EC88_9GAMM</name>
<dbReference type="Pfam" id="PF00742">
    <property type="entry name" value="Homoserine_dh"/>
    <property type="match status" value="1"/>
</dbReference>
<dbReference type="GO" id="GO:0004412">
    <property type="term" value="F:homoserine dehydrogenase activity"/>
    <property type="evidence" value="ECO:0007669"/>
    <property type="project" value="UniProtKB-EC"/>
</dbReference>
<feature type="binding site" evidence="13">
    <location>
        <begin position="9"/>
        <end position="16"/>
    </location>
    <ligand>
        <name>NADP(+)</name>
        <dbReference type="ChEBI" id="CHEBI:58349"/>
    </ligand>
</feature>
<evidence type="ECO:0000256" key="9">
    <source>
        <dbReference type="ARBA" id="ARBA00023002"/>
    </source>
</evidence>
<evidence type="ECO:0000256" key="3">
    <source>
        <dbReference type="ARBA" id="ARBA00006753"/>
    </source>
</evidence>
<dbReference type="InterPro" id="IPR019811">
    <property type="entry name" value="HDH_CS"/>
</dbReference>
<comment type="pathway">
    <text evidence="1">Amino-acid biosynthesis; L-threonine biosynthesis; L-threonine from L-aspartate: step 3/5.</text>
</comment>
<keyword evidence="8 13" id="KW-0521">NADP</keyword>
<dbReference type="InterPro" id="IPR036291">
    <property type="entry name" value="NAD(P)-bd_dom_sf"/>
</dbReference>
<evidence type="ECO:0000256" key="14">
    <source>
        <dbReference type="RuleBase" id="RU004171"/>
    </source>
</evidence>
<feature type="binding site" evidence="13">
    <location>
        <position position="188"/>
    </location>
    <ligand>
        <name>L-homoserine</name>
        <dbReference type="ChEBI" id="CHEBI:57476"/>
    </ligand>
</feature>
<dbReference type="OrthoDB" id="9808167at2"/>
<keyword evidence="10" id="KW-0486">Methionine biosynthesis</keyword>
<evidence type="ECO:0000313" key="16">
    <source>
        <dbReference type="EMBL" id="SDT92721.1"/>
    </source>
</evidence>
<protein>
    <recommendedName>
        <fullName evidence="5">Homoserine dehydrogenase</fullName>
        <ecNumber evidence="4">1.1.1.3</ecNumber>
    </recommendedName>
</protein>
<dbReference type="Pfam" id="PF03447">
    <property type="entry name" value="NAD_binding_3"/>
    <property type="match status" value="1"/>
</dbReference>
<sequence>MKPVNVGICGLGTVGGGTFNVLQRNAAEIARRAGRGIEVGHIASRHINPACDVGDTPVTDDVFAVVNNPDIDIIVELIGGYTVAREVVMQAIANGKHVVTANKALIAVHGNEIFQAASDKGVMVAFEASVAGGIPIIKAIREGLAANQIDWVAGIINGTGNFILTEMREKGRTFDDVLAEAQALGYAEADPTFDVEGTDAAHKLTILASIAFGIPLQFDKAYTEGITRLTTADVNYAETLGYRIKHLGIARRTEQGVELRVHPTLIPADRLLANVNGVMNAVMVQGDAVGPTLYYGAGAGAEPTASAVVADICDVVRTLTSDPNNRVPHLAFQANALSDHPVLPVDEVDTAYYLRLQAQDQPGVLAKVATILSERGINIESIMQMEAEAQGGLVPMILLTHRVKEASMNVAIADIEDLEDIAGPIMRIRVEQLN</sequence>
<dbReference type="InterPro" id="IPR045865">
    <property type="entry name" value="ACT-like_dom_sf"/>
</dbReference>
<accession>A0A1H2EC88</accession>
<evidence type="ECO:0000256" key="7">
    <source>
        <dbReference type="ARBA" id="ARBA00022697"/>
    </source>
</evidence>
<evidence type="ECO:0000256" key="1">
    <source>
        <dbReference type="ARBA" id="ARBA00005056"/>
    </source>
</evidence>
<organism evidence="16 17">
    <name type="scientific">Halopseudomonas salegens</name>
    <dbReference type="NCBI Taxonomy" id="1434072"/>
    <lineage>
        <taxon>Bacteria</taxon>
        <taxon>Pseudomonadati</taxon>
        <taxon>Pseudomonadota</taxon>
        <taxon>Gammaproteobacteria</taxon>
        <taxon>Pseudomonadales</taxon>
        <taxon>Pseudomonadaceae</taxon>
        <taxon>Halopseudomonas</taxon>
    </lineage>
</organism>
<proteinExistence type="inferred from homology"/>
<keyword evidence="17" id="KW-1185">Reference proteome</keyword>
<keyword evidence="9" id="KW-0560">Oxidoreductase</keyword>
<evidence type="ECO:0000256" key="8">
    <source>
        <dbReference type="ARBA" id="ARBA00022857"/>
    </source>
</evidence>
<dbReference type="SUPFAM" id="SSF55347">
    <property type="entry name" value="Glyceraldehyde-3-phosphate dehydrogenase-like, C-terminal domain"/>
    <property type="match status" value="1"/>
</dbReference>
<gene>
    <name evidence="16" type="ORF">SAMN05216210_0574</name>
</gene>
<dbReference type="EMBL" id="LT629787">
    <property type="protein sequence ID" value="SDT92721.1"/>
    <property type="molecule type" value="Genomic_DNA"/>
</dbReference>
<dbReference type="Proteomes" id="UP000243924">
    <property type="component" value="Chromosome I"/>
</dbReference>
<evidence type="ECO:0000259" key="15">
    <source>
        <dbReference type="PROSITE" id="PS51671"/>
    </source>
</evidence>
<evidence type="ECO:0000256" key="6">
    <source>
        <dbReference type="ARBA" id="ARBA00022605"/>
    </source>
</evidence>
<evidence type="ECO:0000256" key="12">
    <source>
        <dbReference type="PIRSR" id="PIRSR000098-1"/>
    </source>
</evidence>
<dbReference type="InterPro" id="IPR001342">
    <property type="entry name" value="HDH_cat"/>
</dbReference>
<dbReference type="PANTHER" id="PTHR43331">
    <property type="entry name" value="HOMOSERINE DEHYDROGENASE"/>
    <property type="match status" value="1"/>
</dbReference>
<dbReference type="PROSITE" id="PS01042">
    <property type="entry name" value="HOMOSER_DHGENASE"/>
    <property type="match status" value="1"/>
</dbReference>
<keyword evidence="7" id="KW-0791">Threonine biosynthesis</keyword>
<evidence type="ECO:0000256" key="13">
    <source>
        <dbReference type="PIRSR" id="PIRSR000098-2"/>
    </source>
</evidence>
<dbReference type="InterPro" id="IPR016204">
    <property type="entry name" value="HDH"/>
</dbReference>
<dbReference type="CDD" id="cd04881">
    <property type="entry name" value="ACT_HSDH-Hom"/>
    <property type="match status" value="1"/>
</dbReference>
<dbReference type="RefSeq" id="WP_092383949.1">
    <property type="nucleotide sequence ID" value="NZ_LT629787.1"/>
</dbReference>
<dbReference type="UniPathway" id="UPA00050">
    <property type="reaction ID" value="UER00063"/>
</dbReference>
<feature type="active site" description="Proton donor" evidence="12">
    <location>
        <position position="203"/>
    </location>
</feature>
<keyword evidence="6" id="KW-0028">Amino-acid biosynthesis</keyword>
<dbReference type="GO" id="GO:0009086">
    <property type="term" value="P:methionine biosynthetic process"/>
    <property type="evidence" value="ECO:0007669"/>
    <property type="project" value="UniProtKB-KW"/>
</dbReference>
<evidence type="ECO:0000256" key="4">
    <source>
        <dbReference type="ARBA" id="ARBA00013213"/>
    </source>
</evidence>
<dbReference type="Gene3D" id="3.40.50.720">
    <property type="entry name" value="NAD(P)-binding Rossmann-like Domain"/>
    <property type="match status" value="1"/>
</dbReference>
<dbReference type="SUPFAM" id="SSF55021">
    <property type="entry name" value="ACT-like"/>
    <property type="match status" value="1"/>
</dbReference>
<dbReference type="NCBIfam" id="NF004976">
    <property type="entry name" value="PRK06349.1"/>
    <property type="match status" value="1"/>
</dbReference>
<evidence type="ECO:0000256" key="5">
    <source>
        <dbReference type="ARBA" id="ARBA00013376"/>
    </source>
</evidence>
<dbReference type="EC" id="1.1.1.3" evidence="4"/>